<accession>A0ABQ5MFG9</accession>
<feature type="transmembrane region" description="Helical" evidence="5">
    <location>
        <begin position="333"/>
        <end position="357"/>
    </location>
</feature>
<dbReference type="Pfam" id="PF04932">
    <property type="entry name" value="Wzy_C"/>
    <property type="match status" value="1"/>
</dbReference>
<feature type="transmembrane region" description="Helical" evidence="5">
    <location>
        <begin position="177"/>
        <end position="202"/>
    </location>
</feature>
<organism evidence="7 8">
    <name type="scientific">Neptunitalea lumnitzerae</name>
    <dbReference type="NCBI Taxonomy" id="2965509"/>
    <lineage>
        <taxon>Bacteria</taxon>
        <taxon>Pseudomonadati</taxon>
        <taxon>Bacteroidota</taxon>
        <taxon>Flavobacteriia</taxon>
        <taxon>Flavobacteriales</taxon>
        <taxon>Flavobacteriaceae</taxon>
        <taxon>Neptunitalea</taxon>
    </lineage>
</organism>
<feature type="domain" description="O-antigen ligase-related" evidence="6">
    <location>
        <begin position="178"/>
        <end position="345"/>
    </location>
</feature>
<evidence type="ECO:0000313" key="7">
    <source>
        <dbReference type="EMBL" id="GLB48134.1"/>
    </source>
</evidence>
<feature type="transmembrane region" description="Helical" evidence="5">
    <location>
        <begin position="68"/>
        <end position="85"/>
    </location>
</feature>
<keyword evidence="8" id="KW-1185">Reference proteome</keyword>
<evidence type="ECO:0000259" key="6">
    <source>
        <dbReference type="Pfam" id="PF04932"/>
    </source>
</evidence>
<dbReference type="InterPro" id="IPR007016">
    <property type="entry name" value="O-antigen_ligase-rel_domated"/>
</dbReference>
<dbReference type="EMBL" id="BRVO01000001">
    <property type="protein sequence ID" value="GLB48134.1"/>
    <property type="molecule type" value="Genomic_DNA"/>
</dbReference>
<evidence type="ECO:0000256" key="1">
    <source>
        <dbReference type="ARBA" id="ARBA00004141"/>
    </source>
</evidence>
<evidence type="ECO:0000256" key="3">
    <source>
        <dbReference type="ARBA" id="ARBA00022989"/>
    </source>
</evidence>
<dbReference type="PANTHER" id="PTHR37422:SF17">
    <property type="entry name" value="O-ANTIGEN LIGASE"/>
    <property type="match status" value="1"/>
</dbReference>
<dbReference type="Proteomes" id="UP001143543">
    <property type="component" value="Unassembled WGS sequence"/>
</dbReference>
<gene>
    <name evidence="7" type="ORF">Y10_05020</name>
</gene>
<keyword evidence="4 5" id="KW-0472">Membrane</keyword>
<evidence type="ECO:0000313" key="8">
    <source>
        <dbReference type="Proteomes" id="UP001143543"/>
    </source>
</evidence>
<reference evidence="7" key="1">
    <citation type="submission" date="2022-07" db="EMBL/GenBank/DDBJ databases">
        <title>Taxonomy of Novel Oxalotrophic and Methylotrophic Bacteria.</title>
        <authorList>
            <person name="Sahin N."/>
            <person name="Tani A."/>
        </authorList>
    </citation>
    <scope>NUCLEOTIDE SEQUENCE</scope>
    <source>
        <strain evidence="7">Y10</strain>
    </source>
</reference>
<feature type="transmembrane region" description="Helical" evidence="5">
    <location>
        <begin position="136"/>
        <end position="165"/>
    </location>
</feature>
<evidence type="ECO:0000256" key="5">
    <source>
        <dbReference type="SAM" id="Phobius"/>
    </source>
</evidence>
<comment type="subcellular location">
    <subcellularLocation>
        <location evidence="1">Membrane</location>
        <topology evidence="1">Multi-pass membrane protein</topology>
    </subcellularLocation>
</comment>
<name>A0ABQ5MFG9_9FLAO</name>
<dbReference type="PANTHER" id="PTHR37422">
    <property type="entry name" value="TEICHURONIC ACID BIOSYNTHESIS PROTEIN TUAE"/>
    <property type="match status" value="1"/>
</dbReference>
<feature type="transmembrane region" description="Helical" evidence="5">
    <location>
        <begin position="222"/>
        <end position="241"/>
    </location>
</feature>
<keyword evidence="2 5" id="KW-0812">Transmembrane</keyword>
<evidence type="ECO:0000256" key="2">
    <source>
        <dbReference type="ARBA" id="ARBA00022692"/>
    </source>
</evidence>
<sequence>MLIASTLIFRKFSTICILIFVAFNLLTFNRLKYDRKKLIWWVIVAIPFLLDVLFLWNNDSLGAGLKSAEKRLSFIIFPTFLLGYYKAINFKWFLKLYGYIMVVIVFMAYGAYAYNYPEHVIKYYHGKHLWEMGYHFANFVGIHAPAFNLHMSFVSISCLYLLFAAGKRLQSKLISGLFLLLSLVIVMYINTRVAVVITLLGYGVVCFFELFKNKNIYKAVKISALLFSSVILIMVVFVKVFPYSVEKYTKGSFSDMEYVGNLDAVEHPEIRFFNKLVTRVSIWKSALELAEDNWIIGYGASDARNELVNYYKETDQQFLAKYEFPTHNQYIDFLLKFGVLGFIGVICFMFGMGYLGWQMKHPVVISFCLLFFISNLTDDFLIRYDGITFSALWFAIFANQYFYNTKITGYVEKD</sequence>
<evidence type="ECO:0000256" key="4">
    <source>
        <dbReference type="ARBA" id="ARBA00023136"/>
    </source>
</evidence>
<dbReference type="InterPro" id="IPR051533">
    <property type="entry name" value="WaaL-like"/>
</dbReference>
<feature type="transmembrane region" description="Helical" evidence="5">
    <location>
        <begin position="38"/>
        <end position="56"/>
    </location>
</feature>
<proteinExistence type="predicted"/>
<protein>
    <recommendedName>
        <fullName evidence="6">O-antigen ligase-related domain-containing protein</fullName>
    </recommendedName>
</protein>
<comment type="caution">
    <text evidence="7">The sequence shown here is derived from an EMBL/GenBank/DDBJ whole genome shotgun (WGS) entry which is preliminary data.</text>
</comment>
<keyword evidence="3 5" id="KW-1133">Transmembrane helix</keyword>
<feature type="transmembrane region" description="Helical" evidence="5">
    <location>
        <begin position="97"/>
        <end position="116"/>
    </location>
</feature>
<feature type="transmembrane region" description="Helical" evidence="5">
    <location>
        <begin position="12"/>
        <end position="31"/>
    </location>
</feature>